<dbReference type="InterPro" id="IPR006264">
    <property type="entry name" value="EPSP_synthase"/>
</dbReference>
<proteinExistence type="inferred from homology"/>
<dbReference type="EC" id="2.5.1.19" evidence="8"/>
<dbReference type="Proteomes" id="UP000035540">
    <property type="component" value="Chromosome"/>
</dbReference>
<dbReference type="Gene3D" id="3.65.10.10">
    <property type="entry name" value="Enolpyruvate transferase domain"/>
    <property type="match status" value="2"/>
</dbReference>
<comment type="function">
    <text evidence="8">Catalyzes the transfer of the enolpyruvyl moiety of phosphoenolpyruvate (PEP) to the 5-hydroxyl of shikimate-3-phosphate (S3P) to produce enolpyruvyl shikimate-3-phosphate and inorganic phosphate.</text>
</comment>
<keyword evidence="3 8" id="KW-0963">Cytoplasm</keyword>
<comment type="subcellular location">
    <subcellularLocation>
        <location evidence="8">Cytoplasm</location>
    </subcellularLocation>
</comment>
<feature type="binding site" evidence="8">
    <location>
        <position position="166"/>
    </location>
    <ligand>
        <name>3-phosphoshikimate</name>
        <dbReference type="ChEBI" id="CHEBI:145989"/>
    </ligand>
</feature>
<dbReference type="PANTHER" id="PTHR21090">
    <property type="entry name" value="AROM/DEHYDROQUINATE SYNTHASE"/>
    <property type="match status" value="1"/>
</dbReference>
<protein>
    <recommendedName>
        <fullName evidence="8">3-phosphoshikimate 1-carboxyvinyltransferase</fullName>
        <ecNumber evidence="8">2.5.1.19</ecNumber>
    </recommendedName>
    <alternativeName>
        <fullName evidence="8">5-enolpyruvylshikimate-3-phosphate synthase</fullName>
        <shortName evidence="8">EPSP synthase</shortName>
        <shortName evidence="8">EPSPS</shortName>
    </alternativeName>
</protein>
<dbReference type="UniPathway" id="UPA00053">
    <property type="reaction ID" value="UER00089"/>
</dbReference>
<comment type="catalytic activity">
    <reaction evidence="7">
        <text>3-phosphoshikimate + phosphoenolpyruvate = 5-O-(1-carboxyvinyl)-3-phosphoshikimate + phosphate</text>
        <dbReference type="Rhea" id="RHEA:21256"/>
        <dbReference type="ChEBI" id="CHEBI:43474"/>
        <dbReference type="ChEBI" id="CHEBI:57701"/>
        <dbReference type="ChEBI" id="CHEBI:58702"/>
        <dbReference type="ChEBI" id="CHEBI:145989"/>
        <dbReference type="EC" id="2.5.1.19"/>
    </reaction>
    <physiologicalReaction direction="left-to-right" evidence="7">
        <dbReference type="Rhea" id="RHEA:21257"/>
    </physiologicalReaction>
</comment>
<dbReference type="InterPro" id="IPR023193">
    <property type="entry name" value="EPSP_synthase_CS"/>
</dbReference>
<dbReference type="GO" id="GO:0003866">
    <property type="term" value="F:3-phosphoshikimate 1-carboxyvinyltransferase activity"/>
    <property type="evidence" value="ECO:0007669"/>
    <property type="project" value="UniProtKB-UniRule"/>
</dbReference>
<evidence type="ECO:0000256" key="8">
    <source>
        <dbReference type="HAMAP-Rule" id="MF_00210"/>
    </source>
</evidence>
<dbReference type="InterPro" id="IPR036968">
    <property type="entry name" value="Enolpyruvate_Tfrase_sf"/>
</dbReference>
<feature type="binding site" evidence="8">
    <location>
        <position position="194"/>
    </location>
    <ligand>
        <name>3-phosphoshikimate</name>
        <dbReference type="ChEBI" id="CHEBI:145989"/>
    </ligand>
</feature>
<feature type="binding site" evidence="8">
    <location>
        <position position="27"/>
    </location>
    <ligand>
        <name>phosphoenolpyruvate</name>
        <dbReference type="ChEBI" id="CHEBI:58702"/>
    </ligand>
</feature>
<feature type="binding site" evidence="8">
    <location>
        <position position="94"/>
    </location>
    <ligand>
        <name>phosphoenolpyruvate</name>
        <dbReference type="ChEBI" id="CHEBI:58702"/>
    </ligand>
</feature>
<evidence type="ECO:0000256" key="5">
    <source>
        <dbReference type="ARBA" id="ARBA00022679"/>
    </source>
</evidence>
<sequence length="428" mass="44728">MKAMTANWTAPTAHGPIRWTQHIPGSKSITNRAYILAALAAYPSAIHGALHSRDTALMADALRAMGTGIRDTEGVVYVDPAPLHGTKVECGLAGTVMRFVPPVAALASGPVLFDGDAQARTRPMSTILDALRALGVSITGDTLPFTVESSGIPVGGTVEIDASASSQFVSGLLLAAPRFAKGITVRHVGAKLPSLPHIEMTVAMLRQAGITVDESENQWQVHPGPIQGRTWVVEPDLSNATPFLAAAAVTGGSVTVRNWPLDTTQPGDAIRLILERMGCQVDLITAASGPGYDLQVTGPKPGKLNGVNLDMSDIGELTPTVAALAALASEPSILSGIAHLRGHETDRLAALSTEINRLGGHCQELPDGLLITPAPLHGGVWHSYADHRMATAGAIIGLVVEGVEVEDIQTTSKTLPGFETMWADMVHG</sequence>
<dbReference type="PANTHER" id="PTHR21090:SF5">
    <property type="entry name" value="PENTAFUNCTIONAL AROM POLYPEPTIDE"/>
    <property type="match status" value="1"/>
</dbReference>
<dbReference type="GO" id="GO:0005737">
    <property type="term" value="C:cytoplasm"/>
    <property type="evidence" value="ECO:0007669"/>
    <property type="project" value="UniProtKB-SubCell"/>
</dbReference>
<comment type="pathway">
    <text evidence="1 8">Metabolic intermediate biosynthesis; chorismate biosynthesis; chorismate from D-erythrose 4-phosphate and phosphoenolpyruvate: step 6/7.</text>
</comment>
<reference evidence="11" key="2">
    <citation type="submission" date="2015-05" db="EMBL/GenBank/DDBJ databases">
        <title>Complete genome sequence of Corynebacterium testudinoris DSM 44614, recovered from necrotic lesions in the mouth of a tortoise.</title>
        <authorList>
            <person name="Ruckert C."/>
            <person name="Albersmeier A."/>
            <person name="Winkler A."/>
            <person name="Tauch A."/>
        </authorList>
    </citation>
    <scope>NUCLEOTIDE SEQUENCE [LARGE SCALE GENOMIC DNA]</scope>
    <source>
        <strain evidence="11">DSM 44614</strain>
    </source>
</reference>
<evidence type="ECO:0000259" key="9">
    <source>
        <dbReference type="Pfam" id="PF00275"/>
    </source>
</evidence>
<feature type="binding site" evidence="8">
    <location>
        <position position="165"/>
    </location>
    <ligand>
        <name>3-phosphoshikimate</name>
        <dbReference type="ChEBI" id="CHEBI:145989"/>
    </ligand>
</feature>
<feature type="binding site" evidence="8">
    <location>
        <position position="413"/>
    </location>
    <ligand>
        <name>phosphoenolpyruvate</name>
        <dbReference type="ChEBI" id="CHEBI:58702"/>
    </ligand>
</feature>
<comment type="similarity">
    <text evidence="2 8">Belongs to the EPSP synthase family.</text>
</comment>
<comment type="caution">
    <text evidence="8">Lacks conserved residue(s) required for the propagation of feature annotation.</text>
</comment>
<feature type="binding site" evidence="8">
    <location>
        <position position="347"/>
    </location>
    <ligand>
        <name>phosphoenolpyruvate</name>
        <dbReference type="ChEBI" id="CHEBI:58702"/>
    </ligand>
</feature>
<gene>
    <name evidence="8 10" type="primary">aroA</name>
    <name evidence="10" type="ORF">CTEST_03205</name>
</gene>
<dbReference type="STRING" id="136857.CTEST_03205"/>
<feature type="binding site" evidence="8">
    <location>
        <position position="167"/>
    </location>
    <ligand>
        <name>3-phosphoshikimate</name>
        <dbReference type="ChEBI" id="CHEBI:145989"/>
    </ligand>
</feature>
<dbReference type="PIRSF" id="PIRSF000505">
    <property type="entry name" value="EPSPS"/>
    <property type="match status" value="1"/>
</dbReference>
<dbReference type="HAMAP" id="MF_00210">
    <property type="entry name" value="EPSP_synth"/>
    <property type="match status" value="1"/>
</dbReference>
<keyword evidence="6 8" id="KW-0057">Aromatic amino acid biosynthesis</keyword>
<dbReference type="RefSeq" id="WP_047252512.1">
    <property type="nucleotide sequence ID" value="NZ_CP011545.1"/>
</dbReference>
<dbReference type="GO" id="GO:0008652">
    <property type="term" value="P:amino acid biosynthetic process"/>
    <property type="evidence" value="ECO:0007669"/>
    <property type="project" value="UniProtKB-KW"/>
</dbReference>
<dbReference type="GO" id="GO:0009423">
    <property type="term" value="P:chorismate biosynthetic process"/>
    <property type="evidence" value="ECO:0007669"/>
    <property type="project" value="UniProtKB-UniRule"/>
</dbReference>
<dbReference type="FunFam" id="3.65.10.10:FF:000011">
    <property type="entry name" value="3-phosphoshikimate 1-carboxyvinyltransferase"/>
    <property type="match status" value="1"/>
</dbReference>
<comment type="subunit">
    <text evidence="8">Monomer.</text>
</comment>
<feature type="domain" description="Enolpyruvate transferase" evidence="9">
    <location>
        <begin position="22"/>
        <end position="420"/>
    </location>
</feature>
<dbReference type="PROSITE" id="PS00885">
    <property type="entry name" value="EPSP_SYNTHASE_2"/>
    <property type="match status" value="1"/>
</dbReference>
<dbReference type="SUPFAM" id="SSF55205">
    <property type="entry name" value="EPT/RTPC-like"/>
    <property type="match status" value="1"/>
</dbReference>
<keyword evidence="4 8" id="KW-0028">Amino-acid biosynthesis</keyword>
<feature type="binding site" evidence="8">
    <location>
        <position position="32"/>
    </location>
    <ligand>
        <name>3-phosphoshikimate</name>
        <dbReference type="ChEBI" id="CHEBI:145989"/>
    </ligand>
</feature>
<reference evidence="10 11" key="1">
    <citation type="journal article" date="2015" name="Genome Announc.">
        <title>Complete Genome Sequence of the Type Strain Corynebacterium testudinoris DSM 44614, Recovered from Necrotic Lesions in the Mouth of a Tortoise.</title>
        <authorList>
            <person name="Ruckert C."/>
            <person name="Kriete M."/>
            <person name="Jaenicke S."/>
            <person name="Winkler A."/>
            <person name="Tauch A."/>
        </authorList>
    </citation>
    <scope>NUCLEOTIDE SEQUENCE [LARGE SCALE GENOMIC DNA]</scope>
    <source>
        <strain evidence="10 11">DSM 44614</strain>
    </source>
</reference>
<evidence type="ECO:0000256" key="4">
    <source>
        <dbReference type="ARBA" id="ARBA00022605"/>
    </source>
</evidence>
<dbReference type="AlphaFoldDB" id="A0A0G3H3W7"/>
<dbReference type="FunFam" id="3.65.10.10:FF:000010">
    <property type="entry name" value="3-phosphoshikimate 1-carboxyvinyltransferase"/>
    <property type="match status" value="1"/>
</dbReference>
<feature type="binding site" evidence="8">
    <location>
        <position position="122"/>
    </location>
    <ligand>
        <name>phosphoenolpyruvate</name>
        <dbReference type="ChEBI" id="CHEBI:58702"/>
    </ligand>
</feature>
<keyword evidence="11" id="KW-1185">Reference proteome</keyword>
<dbReference type="KEGG" id="cted:CTEST_03205"/>
<keyword evidence="5 8" id="KW-0808">Transferase</keyword>
<feature type="binding site" evidence="8">
    <location>
        <position position="27"/>
    </location>
    <ligand>
        <name>3-phosphoshikimate</name>
        <dbReference type="ChEBI" id="CHEBI:145989"/>
    </ligand>
</feature>
<dbReference type="EMBL" id="CP011545">
    <property type="protein sequence ID" value="AKK08096.1"/>
    <property type="molecule type" value="Genomic_DNA"/>
</dbReference>
<evidence type="ECO:0000256" key="2">
    <source>
        <dbReference type="ARBA" id="ARBA00009948"/>
    </source>
</evidence>
<feature type="binding site" evidence="8">
    <location>
        <position position="28"/>
    </location>
    <ligand>
        <name>3-phosphoshikimate</name>
        <dbReference type="ChEBI" id="CHEBI:145989"/>
    </ligand>
</feature>
<evidence type="ECO:0000313" key="10">
    <source>
        <dbReference type="EMBL" id="AKK08096.1"/>
    </source>
</evidence>
<evidence type="ECO:0000256" key="6">
    <source>
        <dbReference type="ARBA" id="ARBA00023141"/>
    </source>
</evidence>
<feature type="binding site" evidence="8">
    <location>
        <position position="388"/>
    </location>
    <ligand>
        <name>phosphoenolpyruvate</name>
        <dbReference type="ChEBI" id="CHEBI:58702"/>
    </ligand>
</feature>
<organism evidence="10 11">
    <name type="scientific">Corynebacterium testudinoris</name>
    <dbReference type="NCBI Taxonomy" id="136857"/>
    <lineage>
        <taxon>Bacteria</taxon>
        <taxon>Bacillati</taxon>
        <taxon>Actinomycetota</taxon>
        <taxon>Actinomycetes</taxon>
        <taxon>Mycobacteriales</taxon>
        <taxon>Corynebacteriaceae</taxon>
        <taxon>Corynebacterium</taxon>
    </lineage>
</organism>
<dbReference type="InterPro" id="IPR001986">
    <property type="entry name" value="Enolpyruvate_Tfrase_dom"/>
</dbReference>
<dbReference type="GO" id="GO:0009073">
    <property type="term" value="P:aromatic amino acid family biosynthetic process"/>
    <property type="evidence" value="ECO:0007669"/>
    <property type="project" value="UniProtKB-KW"/>
</dbReference>
<evidence type="ECO:0000256" key="1">
    <source>
        <dbReference type="ARBA" id="ARBA00004811"/>
    </source>
</evidence>
<feature type="binding site" evidence="8">
    <location>
        <position position="343"/>
    </location>
    <ligand>
        <name>3-phosphoshikimate</name>
        <dbReference type="ChEBI" id="CHEBI:145989"/>
    </ligand>
</feature>
<evidence type="ECO:0000313" key="11">
    <source>
        <dbReference type="Proteomes" id="UP000035540"/>
    </source>
</evidence>
<name>A0A0G3H3W7_9CORY</name>
<dbReference type="NCBIfam" id="TIGR01356">
    <property type="entry name" value="aroA"/>
    <property type="match status" value="1"/>
</dbReference>
<evidence type="ECO:0000256" key="7">
    <source>
        <dbReference type="ARBA" id="ARBA00044633"/>
    </source>
</evidence>
<dbReference type="CDD" id="cd01556">
    <property type="entry name" value="EPSP_synthase"/>
    <property type="match status" value="1"/>
</dbReference>
<dbReference type="PATRIC" id="fig|136857.5.peg.634"/>
<evidence type="ECO:0000256" key="3">
    <source>
        <dbReference type="ARBA" id="ARBA00022490"/>
    </source>
</evidence>
<feature type="binding site" evidence="8">
    <location>
        <position position="167"/>
    </location>
    <ligand>
        <name>phosphoenolpyruvate</name>
        <dbReference type="ChEBI" id="CHEBI:58702"/>
    </ligand>
</feature>
<feature type="active site" description="Proton acceptor" evidence="8">
    <location>
        <position position="316"/>
    </location>
</feature>
<dbReference type="Pfam" id="PF00275">
    <property type="entry name" value="EPSP_synthase"/>
    <property type="match status" value="1"/>
</dbReference>
<accession>A0A0G3H3W7</accession>
<feature type="binding site" evidence="8">
    <location>
        <position position="316"/>
    </location>
    <ligand>
        <name>3-phosphoshikimate</name>
        <dbReference type="ChEBI" id="CHEBI:145989"/>
    </ligand>
</feature>
<dbReference type="InterPro" id="IPR013792">
    <property type="entry name" value="RNA3'P_cycl/enolpyr_Trfase_a/b"/>
</dbReference>